<name>A0A3N6RK08_9CYAN</name>
<protein>
    <submittedName>
        <fullName evidence="1">Uncharacterized protein</fullName>
    </submittedName>
</protein>
<dbReference type="Proteomes" id="UP000269154">
    <property type="component" value="Unassembled WGS sequence"/>
</dbReference>
<keyword evidence="2" id="KW-1185">Reference proteome</keyword>
<reference evidence="1 2" key="1">
    <citation type="journal article" date="2018" name="ACS Chem. Biol.">
        <title>Ketoreductase domain dysfunction expands chemodiversity: malyngamide biosynthesis in the cyanobacterium Okeania hirsuta.</title>
        <authorList>
            <person name="Moss N.A."/>
            <person name="Leao T."/>
            <person name="Rankin M."/>
            <person name="McCullough T.M."/>
            <person name="Qu P."/>
            <person name="Korobeynikov A."/>
            <person name="Smith J.L."/>
            <person name="Gerwick L."/>
            <person name="Gerwick W.H."/>
        </authorList>
    </citation>
    <scope>NUCLEOTIDE SEQUENCE [LARGE SCALE GENOMIC DNA]</scope>
    <source>
        <strain evidence="1 2">PAB10Feb10-1</strain>
    </source>
</reference>
<dbReference type="AlphaFoldDB" id="A0A3N6RK08"/>
<gene>
    <name evidence="1" type="ORF">D5R40_10005</name>
</gene>
<organism evidence="1 2">
    <name type="scientific">Okeania hirsuta</name>
    <dbReference type="NCBI Taxonomy" id="1458930"/>
    <lineage>
        <taxon>Bacteria</taxon>
        <taxon>Bacillati</taxon>
        <taxon>Cyanobacteriota</taxon>
        <taxon>Cyanophyceae</taxon>
        <taxon>Oscillatoriophycideae</taxon>
        <taxon>Oscillatoriales</taxon>
        <taxon>Microcoleaceae</taxon>
        <taxon>Okeania</taxon>
    </lineage>
</organism>
<evidence type="ECO:0000313" key="2">
    <source>
        <dbReference type="Proteomes" id="UP000269154"/>
    </source>
</evidence>
<comment type="caution">
    <text evidence="1">The sequence shown here is derived from an EMBL/GenBank/DDBJ whole genome shotgun (WGS) entry which is preliminary data.</text>
</comment>
<accession>A0A3N6RK08</accession>
<dbReference type="OrthoDB" id="451261at2"/>
<dbReference type="RefSeq" id="WP_124145630.1">
    <property type="nucleotide sequence ID" value="NZ_CAWOKI010000106.1"/>
</dbReference>
<evidence type="ECO:0000313" key="1">
    <source>
        <dbReference type="EMBL" id="RQH46159.1"/>
    </source>
</evidence>
<sequence length="192" mass="22454">MMDTTTTTRRKRVITRTAERRQATPKERQLIHLLANLGCSCAKYAFQHSSSKGKIPPEDRKHLAEWHYLRLQQIRRVERSLEPVAQLKRVYYRSQLSPRSLKSLKLLWAEEDKPRVKRVAPELDELLSLALNLGDTLKQIFHTVECGERVFSRTPIQGVGVVPLWVNEWEESDYDINFFPPSFPDWAQIVDD</sequence>
<proteinExistence type="predicted"/>
<dbReference type="EMBL" id="RCBY01000042">
    <property type="protein sequence ID" value="RQH46159.1"/>
    <property type="molecule type" value="Genomic_DNA"/>
</dbReference>